<sequence length="220" mass="23887">MSIRAVLFDIYGTLLRSDAGEIHPDPALRAEIAKAHAASPHPFPEVDIREIHAALNPGRTGDEIEKLSMEAEQRSNPVTAMEGAAETLESLKGRGLALGLISNAQFYTVPVLEKCIGKGLLDAGISPALCCFSYLERRAKPDAYLFEAVRERLAQNGIEANQVLYVGNDVRNDIEPARACGFLTALFAGDENSLRLRGRSLDGSGADHVIHDLREILKLV</sequence>
<proteinExistence type="predicted"/>
<dbReference type="Pfam" id="PF00702">
    <property type="entry name" value="Hydrolase"/>
    <property type="match status" value="1"/>
</dbReference>
<keyword evidence="1" id="KW-0378">Hydrolase</keyword>
<dbReference type="Proteomes" id="UP001165653">
    <property type="component" value="Unassembled WGS sequence"/>
</dbReference>
<dbReference type="RefSeq" id="WP_264513746.1">
    <property type="nucleotide sequence ID" value="NZ_JAPDDR010000005.1"/>
</dbReference>
<dbReference type="GO" id="GO:0016787">
    <property type="term" value="F:hydrolase activity"/>
    <property type="evidence" value="ECO:0007669"/>
    <property type="project" value="UniProtKB-KW"/>
</dbReference>
<evidence type="ECO:0000313" key="2">
    <source>
        <dbReference type="Proteomes" id="UP001165653"/>
    </source>
</evidence>
<dbReference type="SUPFAM" id="SSF56784">
    <property type="entry name" value="HAD-like"/>
    <property type="match status" value="1"/>
</dbReference>
<dbReference type="SFLD" id="SFLDG01129">
    <property type="entry name" value="C1.5:_HAD__Beta-PGM__Phosphata"/>
    <property type="match status" value="1"/>
</dbReference>
<accession>A0ABT3G312</accession>
<dbReference type="InterPro" id="IPR036412">
    <property type="entry name" value="HAD-like_sf"/>
</dbReference>
<dbReference type="PANTHER" id="PTHR46191:SF2">
    <property type="entry name" value="HALOACID DEHALOGENASE-LIKE HYDROLASE DOMAIN-CONTAINING PROTEIN 3"/>
    <property type="match status" value="1"/>
</dbReference>
<dbReference type="SFLD" id="SFLDS00003">
    <property type="entry name" value="Haloacid_Dehalogenase"/>
    <property type="match status" value="1"/>
</dbReference>
<dbReference type="InterPro" id="IPR023214">
    <property type="entry name" value="HAD_sf"/>
</dbReference>
<keyword evidence="2" id="KW-1185">Reference proteome</keyword>
<gene>
    <name evidence="1" type="ORF">OJ996_11595</name>
</gene>
<dbReference type="PRINTS" id="PR00413">
    <property type="entry name" value="HADHALOGNASE"/>
</dbReference>
<dbReference type="EMBL" id="JAPDDR010000005">
    <property type="protein sequence ID" value="MCW1914223.1"/>
    <property type="molecule type" value="Genomic_DNA"/>
</dbReference>
<evidence type="ECO:0000313" key="1">
    <source>
        <dbReference type="EMBL" id="MCW1914223.1"/>
    </source>
</evidence>
<dbReference type="Gene3D" id="3.40.50.1000">
    <property type="entry name" value="HAD superfamily/HAD-like"/>
    <property type="match status" value="1"/>
</dbReference>
<dbReference type="InterPro" id="IPR006439">
    <property type="entry name" value="HAD-SF_hydro_IA"/>
</dbReference>
<protein>
    <submittedName>
        <fullName evidence="1">HAD family hydrolase</fullName>
    </submittedName>
</protein>
<reference evidence="1" key="1">
    <citation type="submission" date="2022-10" db="EMBL/GenBank/DDBJ databases">
        <title>Luteolibacter sp. GHJ8, whole genome shotgun sequencing project.</title>
        <authorList>
            <person name="Zhao G."/>
            <person name="Shen L."/>
        </authorList>
    </citation>
    <scope>NUCLEOTIDE SEQUENCE</scope>
    <source>
        <strain evidence="1">GHJ8</strain>
    </source>
</reference>
<name>A0ABT3G312_9BACT</name>
<comment type="caution">
    <text evidence="1">The sequence shown here is derived from an EMBL/GenBank/DDBJ whole genome shotgun (WGS) entry which is preliminary data.</text>
</comment>
<dbReference type="PANTHER" id="PTHR46191">
    <property type="match status" value="1"/>
</dbReference>
<dbReference type="InterPro" id="IPR051828">
    <property type="entry name" value="HAD-like_hydrolase_domain"/>
</dbReference>
<organism evidence="1 2">
    <name type="scientific">Luteolibacter rhizosphaerae</name>
    <dbReference type="NCBI Taxonomy" id="2989719"/>
    <lineage>
        <taxon>Bacteria</taxon>
        <taxon>Pseudomonadati</taxon>
        <taxon>Verrucomicrobiota</taxon>
        <taxon>Verrucomicrobiia</taxon>
        <taxon>Verrucomicrobiales</taxon>
        <taxon>Verrucomicrobiaceae</taxon>
        <taxon>Luteolibacter</taxon>
    </lineage>
</organism>